<comment type="caution">
    <text evidence="9">The sequence shown here is derived from an EMBL/GenBank/DDBJ whole genome shotgun (WGS) entry which is preliminary data.</text>
</comment>
<comment type="subcellular location">
    <subcellularLocation>
        <location evidence="1 7">Cell membrane</location>
        <topology evidence="1 7">Multi-pass membrane protein</topology>
    </subcellularLocation>
</comment>
<dbReference type="Pfam" id="PF00528">
    <property type="entry name" value="BPD_transp_1"/>
    <property type="match status" value="1"/>
</dbReference>
<dbReference type="PROSITE" id="PS50928">
    <property type="entry name" value="ABC_TM1"/>
    <property type="match status" value="1"/>
</dbReference>
<evidence type="ECO:0000313" key="10">
    <source>
        <dbReference type="Proteomes" id="UP001596915"/>
    </source>
</evidence>
<feature type="transmembrane region" description="Helical" evidence="7">
    <location>
        <begin position="246"/>
        <end position="270"/>
    </location>
</feature>
<dbReference type="InterPro" id="IPR000515">
    <property type="entry name" value="MetI-like"/>
</dbReference>
<keyword evidence="2 7" id="KW-0813">Transport</keyword>
<evidence type="ECO:0000256" key="1">
    <source>
        <dbReference type="ARBA" id="ARBA00004651"/>
    </source>
</evidence>
<evidence type="ECO:0000256" key="4">
    <source>
        <dbReference type="ARBA" id="ARBA00022692"/>
    </source>
</evidence>
<comment type="similarity">
    <text evidence="7">Belongs to the binding-protein-dependent transport system permease family.</text>
</comment>
<evidence type="ECO:0000256" key="6">
    <source>
        <dbReference type="ARBA" id="ARBA00023136"/>
    </source>
</evidence>
<feature type="transmembrane region" description="Helical" evidence="7">
    <location>
        <begin position="55"/>
        <end position="82"/>
    </location>
</feature>
<gene>
    <name evidence="9" type="ORF">ACFQ2K_48185</name>
</gene>
<keyword evidence="6 7" id="KW-0472">Membrane</keyword>
<feature type="transmembrane region" description="Helical" evidence="7">
    <location>
        <begin position="190"/>
        <end position="211"/>
    </location>
</feature>
<evidence type="ECO:0000259" key="8">
    <source>
        <dbReference type="PROSITE" id="PS50928"/>
    </source>
</evidence>
<proteinExistence type="inferred from homology"/>
<feature type="domain" description="ABC transmembrane type-1" evidence="8">
    <location>
        <begin position="56"/>
        <end position="269"/>
    </location>
</feature>
<accession>A0ABW2X606</accession>
<evidence type="ECO:0000313" key="9">
    <source>
        <dbReference type="EMBL" id="MFD0629249.1"/>
    </source>
</evidence>
<keyword evidence="4 7" id="KW-0812">Transmembrane</keyword>
<name>A0ABW2X606_9ACTN</name>
<feature type="transmembrane region" description="Helical" evidence="7">
    <location>
        <begin position="94"/>
        <end position="113"/>
    </location>
</feature>
<dbReference type="CDD" id="cd06261">
    <property type="entry name" value="TM_PBP2"/>
    <property type="match status" value="1"/>
</dbReference>
<dbReference type="InterPro" id="IPR051393">
    <property type="entry name" value="ABC_transporter_permease"/>
</dbReference>
<dbReference type="PANTHER" id="PTHR30193:SF41">
    <property type="entry name" value="DIACETYLCHITOBIOSE UPTAKE SYSTEM PERMEASE PROTEIN NGCF"/>
    <property type="match status" value="1"/>
</dbReference>
<keyword evidence="5 7" id="KW-1133">Transmembrane helix</keyword>
<dbReference type="Proteomes" id="UP001596915">
    <property type="component" value="Unassembled WGS sequence"/>
</dbReference>
<evidence type="ECO:0000256" key="3">
    <source>
        <dbReference type="ARBA" id="ARBA00022475"/>
    </source>
</evidence>
<dbReference type="InterPro" id="IPR035906">
    <property type="entry name" value="MetI-like_sf"/>
</dbReference>
<feature type="transmembrane region" description="Helical" evidence="7">
    <location>
        <begin position="140"/>
        <end position="163"/>
    </location>
</feature>
<dbReference type="PANTHER" id="PTHR30193">
    <property type="entry name" value="ABC TRANSPORTER PERMEASE PROTEIN"/>
    <property type="match status" value="1"/>
</dbReference>
<evidence type="ECO:0000256" key="7">
    <source>
        <dbReference type="RuleBase" id="RU363032"/>
    </source>
</evidence>
<keyword evidence="3" id="KW-1003">Cell membrane</keyword>
<organism evidence="9 10">
    <name type="scientific">Streptomyces sanglieri</name>
    <dbReference type="NCBI Taxonomy" id="193460"/>
    <lineage>
        <taxon>Bacteria</taxon>
        <taxon>Bacillati</taxon>
        <taxon>Actinomycetota</taxon>
        <taxon>Actinomycetes</taxon>
        <taxon>Kitasatosporales</taxon>
        <taxon>Streptomycetaceae</taxon>
        <taxon>Streptomyces</taxon>
    </lineage>
</organism>
<reference evidence="10" key="1">
    <citation type="journal article" date="2019" name="Int. J. Syst. Evol. Microbiol.">
        <title>The Global Catalogue of Microorganisms (GCM) 10K type strain sequencing project: providing services to taxonomists for standard genome sequencing and annotation.</title>
        <authorList>
            <consortium name="The Broad Institute Genomics Platform"/>
            <consortium name="The Broad Institute Genome Sequencing Center for Infectious Disease"/>
            <person name="Wu L."/>
            <person name="Ma J."/>
        </authorList>
    </citation>
    <scope>NUCLEOTIDE SEQUENCE [LARGE SCALE GENOMIC DNA]</scope>
    <source>
        <strain evidence="10">JCM 12607</strain>
    </source>
</reference>
<protein>
    <submittedName>
        <fullName evidence="9">Carbohydrate ABC transporter permease</fullName>
    </submittedName>
</protein>
<dbReference type="SUPFAM" id="SSF161098">
    <property type="entry name" value="MetI-like"/>
    <property type="match status" value="1"/>
</dbReference>
<dbReference type="Gene3D" id="1.10.3720.10">
    <property type="entry name" value="MetI-like"/>
    <property type="match status" value="1"/>
</dbReference>
<evidence type="ECO:0000256" key="5">
    <source>
        <dbReference type="ARBA" id="ARBA00022989"/>
    </source>
</evidence>
<keyword evidence="10" id="KW-1185">Reference proteome</keyword>
<evidence type="ECO:0000256" key="2">
    <source>
        <dbReference type="ARBA" id="ARBA00022448"/>
    </source>
</evidence>
<dbReference type="EMBL" id="JBHTGL010000008">
    <property type="protein sequence ID" value="MFD0629249.1"/>
    <property type="molecule type" value="Genomic_DNA"/>
</dbReference>
<sequence length="280" mass="29809">MVGPALAAVVAFILIPVVVAGRLSLTDWDGFSDSYKSLGLDNYVQLFHDPGVANAAYVTLVIAVVGTVACNVLGLGLAVMLNGEGRVKAMLRGLFFYPHVLGAVIIGFLWSAILSSEGAVNTLLTAAHRSKIPFLSDPQWALAAVVFVVVWSTFGVNVVLYLAGLQTIPESLLEAARIDGASRWQTFRQVVLPMLAPTVTINVVLVLVQLLRVYDLVLAMTDGGPAGHTQTYAYLVLSESFLNGKIGYASAQSIALMIVITVLAVAIVALRQRSEKAVEQ</sequence>